<organism evidence="2 3">
    <name type="scientific">Streptomyces bingchenggensis (strain BCW-1)</name>
    <dbReference type="NCBI Taxonomy" id="749414"/>
    <lineage>
        <taxon>Bacteria</taxon>
        <taxon>Bacillati</taxon>
        <taxon>Actinomycetota</taxon>
        <taxon>Actinomycetes</taxon>
        <taxon>Kitasatosporales</taxon>
        <taxon>Streptomycetaceae</taxon>
        <taxon>Streptomyces</taxon>
    </lineage>
</organism>
<keyword evidence="1" id="KW-1133">Transmembrane helix</keyword>
<evidence type="ECO:0000313" key="2">
    <source>
        <dbReference type="EMBL" id="ADI13025.1"/>
    </source>
</evidence>
<dbReference type="RefSeq" id="WP_014182472.1">
    <property type="nucleotide sequence ID" value="NC_016582.1"/>
</dbReference>
<evidence type="ECO:0000256" key="1">
    <source>
        <dbReference type="SAM" id="Phobius"/>
    </source>
</evidence>
<dbReference type="PATRIC" id="fig|749414.3.peg.10201"/>
<name>D7CDI3_STRBB</name>
<feature type="transmembrane region" description="Helical" evidence="1">
    <location>
        <begin position="30"/>
        <end position="47"/>
    </location>
</feature>
<keyword evidence="3" id="KW-1185">Reference proteome</keyword>
<sequence>METAERTGSAGLAASAGDAFVDSLTLTGRVGFFVLLGAAVVVTVLVPRNLDITKPSH</sequence>
<protein>
    <submittedName>
        <fullName evidence="2">Uncharacterized protein</fullName>
    </submittedName>
</protein>
<dbReference type="Proteomes" id="UP000000377">
    <property type="component" value="Chromosome"/>
</dbReference>
<dbReference type="AlphaFoldDB" id="D7CDI3"/>
<evidence type="ECO:0000313" key="3">
    <source>
        <dbReference type="Proteomes" id="UP000000377"/>
    </source>
</evidence>
<gene>
    <name evidence="2" type="ordered locus">SBI_09907</name>
</gene>
<proteinExistence type="predicted"/>
<keyword evidence="1" id="KW-0812">Transmembrane</keyword>
<accession>D7CDI3</accession>
<reference evidence="2 3" key="1">
    <citation type="journal article" date="2010" name="J. Bacteriol.">
        <title>Genome sequence of the milbemycin-producing bacterium Streptomyces bingchenggensis.</title>
        <authorList>
            <person name="Wang X.J."/>
            <person name="Yan Y.J."/>
            <person name="Zhang B."/>
            <person name="An J."/>
            <person name="Wang J.J."/>
            <person name="Tian J."/>
            <person name="Jiang L."/>
            <person name="Chen Y.H."/>
            <person name="Huang S.X."/>
            <person name="Yin M."/>
            <person name="Zhang J."/>
            <person name="Gao A.L."/>
            <person name="Liu C.X."/>
            <person name="Zhu Z.X."/>
            <person name="Xiang W.S."/>
        </authorList>
    </citation>
    <scope>NUCLEOTIDE SEQUENCE [LARGE SCALE GENOMIC DNA]</scope>
    <source>
        <strain evidence="2 3">BCW-1</strain>
    </source>
</reference>
<keyword evidence="1" id="KW-0472">Membrane</keyword>
<dbReference type="KEGG" id="sbh:SBI_09907"/>
<dbReference type="HOGENOM" id="CLU_2994583_0_0_11"/>
<dbReference type="EMBL" id="CP002047">
    <property type="protein sequence ID" value="ADI13025.1"/>
    <property type="molecule type" value="Genomic_DNA"/>
</dbReference>